<dbReference type="Pfam" id="PF01757">
    <property type="entry name" value="Acyl_transf_3"/>
    <property type="match status" value="1"/>
</dbReference>
<feature type="transmembrane region" description="Helical" evidence="1">
    <location>
        <begin position="268"/>
        <end position="288"/>
    </location>
</feature>
<keyword evidence="3" id="KW-0808">Transferase</keyword>
<dbReference type="PANTHER" id="PTHR23028:SF53">
    <property type="entry name" value="ACYL_TRANSF_3 DOMAIN-CONTAINING PROTEIN"/>
    <property type="match status" value="1"/>
</dbReference>
<accession>A0A2S5E7X2</accession>
<feature type="transmembrane region" description="Helical" evidence="1">
    <location>
        <begin position="308"/>
        <end position="328"/>
    </location>
</feature>
<evidence type="ECO:0000313" key="3">
    <source>
        <dbReference type="EMBL" id="POZ87376.1"/>
    </source>
</evidence>
<evidence type="ECO:0000256" key="1">
    <source>
        <dbReference type="SAM" id="Phobius"/>
    </source>
</evidence>
<feature type="transmembrane region" description="Helical" evidence="1">
    <location>
        <begin position="91"/>
        <end position="109"/>
    </location>
</feature>
<dbReference type="InterPro" id="IPR050879">
    <property type="entry name" value="Acyltransferase_3"/>
</dbReference>
<dbReference type="GO" id="GO:0016020">
    <property type="term" value="C:membrane"/>
    <property type="evidence" value="ECO:0007669"/>
    <property type="project" value="TreeGrafter"/>
</dbReference>
<keyword evidence="1" id="KW-1133">Transmembrane helix</keyword>
<organism evidence="3 4">
    <name type="scientific">Burkholderia contaminans</name>
    <dbReference type="NCBI Taxonomy" id="488447"/>
    <lineage>
        <taxon>Bacteria</taxon>
        <taxon>Pseudomonadati</taxon>
        <taxon>Pseudomonadota</taxon>
        <taxon>Betaproteobacteria</taxon>
        <taxon>Burkholderiales</taxon>
        <taxon>Burkholderiaceae</taxon>
        <taxon>Burkholderia</taxon>
        <taxon>Burkholderia cepacia complex</taxon>
    </lineage>
</organism>
<dbReference type="RefSeq" id="WP_089462529.1">
    <property type="nucleotide sequence ID" value="NZ_CM009576.1"/>
</dbReference>
<keyword evidence="1" id="KW-0472">Membrane</keyword>
<proteinExistence type="predicted"/>
<feature type="transmembrane region" description="Helical" evidence="1">
    <location>
        <begin position="238"/>
        <end position="262"/>
    </location>
</feature>
<dbReference type="GO" id="GO:0016747">
    <property type="term" value="F:acyltransferase activity, transferring groups other than amino-acyl groups"/>
    <property type="evidence" value="ECO:0007669"/>
    <property type="project" value="InterPro"/>
</dbReference>
<feature type="transmembrane region" description="Helical" evidence="1">
    <location>
        <begin position="206"/>
        <end position="226"/>
    </location>
</feature>
<evidence type="ECO:0000259" key="2">
    <source>
        <dbReference type="Pfam" id="PF01757"/>
    </source>
</evidence>
<feature type="transmembrane region" description="Helical" evidence="1">
    <location>
        <begin position="149"/>
        <end position="165"/>
    </location>
</feature>
<feature type="transmembrane region" description="Helical" evidence="1">
    <location>
        <begin position="172"/>
        <end position="194"/>
    </location>
</feature>
<keyword evidence="1" id="KW-0812">Transmembrane</keyword>
<reference evidence="3 4" key="1">
    <citation type="submission" date="2018-01" db="EMBL/GenBank/DDBJ databases">
        <title>Successful Treatment of Persistent Burkholderia cepacia Bacteremia with Ceftazidime-Avibactam.</title>
        <authorList>
            <person name="Tamma P."/>
            <person name="Fan Y."/>
            <person name="Bergman Y."/>
            <person name="Sick-Samuels A."/>
            <person name="Hsu A."/>
            <person name="Timp W."/>
            <person name="Simner P."/>
        </authorList>
    </citation>
    <scope>NUCLEOTIDE SEQUENCE [LARGE SCALE GENOMIC DNA]</scope>
    <source>
        <strain evidence="3 4">170816</strain>
    </source>
</reference>
<protein>
    <submittedName>
        <fullName evidence="3">Acyltransferase</fullName>
    </submittedName>
</protein>
<keyword evidence="3" id="KW-0012">Acyltransferase</keyword>
<gene>
    <name evidence="3" type="ORF">C3743_13370</name>
</gene>
<dbReference type="EMBL" id="PQVP01000001">
    <property type="protein sequence ID" value="POZ87376.1"/>
    <property type="molecule type" value="Genomic_DNA"/>
</dbReference>
<dbReference type="PANTHER" id="PTHR23028">
    <property type="entry name" value="ACETYLTRANSFERASE"/>
    <property type="match status" value="1"/>
</dbReference>
<comment type="caution">
    <text evidence="3">The sequence shown here is derived from an EMBL/GenBank/DDBJ whole genome shotgun (WGS) entry which is preliminary data.</text>
</comment>
<evidence type="ECO:0000313" key="4">
    <source>
        <dbReference type="Proteomes" id="UP000238655"/>
    </source>
</evidence>
<dbReference type="GO" id="GO:0000271">
    <property type="term" value="P:polysaccharide biosynthetic process"/>
    <property type="evidence" value="ECO:0007669"/>
    <property type="project" value="TreeGrafter"/>
</dbReference>
<feature type="transmembrane region" description="Helical" evidence="1">
    <location>
        <begin position="52"/>
        <end position="70"/>
    </location>
</feature>
<sequence length="411" mass="46422">MTKSAPPPNSQRVFGLDILRALAVLLVLASHTVAHGAPPAWLRWYFSAQGTIGVEIFYVLSGFLIGSVLIRSRKAGKLKAPGDVLDFWKRRWARTLPLYAFFLLVYLRFDYHGPASLDVAWPFFLFLQNLAWPIGPFFEHSWSLAVEEWFYLLLPCVFLAAAGMLKSNGRAMLATCAVFIVGPLVARIVFGWHAQSLSDVDRHVRSIVLCRLDSLFIGVIVAYIRVERPKQFARLASHWKFALPIFAALTLYFACGAPYLVTNAIVRTMAYPMLSVVIAALLPAAMTIRTSGSRLLDRFIDWTSRISYSLYLGHICMLTLVLGMFAKYGWSIESHRTTLILYVTLAGFYFAFAHLTYRFVEQPYIRLRDKVMGNSDERSGCNAVSAPSVRPETPAMRYPEVLAKVQHIEHR</sequence>
<dbReference type="AlphaFoldDB" id="A0A2S5E7X2"/>
<feature type="domain" description="Acyltransferase 3" evidence="2">
    <location>
        <begin position="15"/>
        <end position="348"/>
    </location>
</feature>
<dbReference type="Proteomes" id="UP000238655">
    <property type="component" value="Chromosome 2"/>
</dbReference>
<feature type="transmembrane region" description="Helical" evidence="1">
    <location>
        <begin position="340"/>
        <end position="360"/>
    </location>
</feature>
<name>A0A2S5E7X2_9BURK</name>
<dbReference type="InterPro" id="IPR002656">
    <property type="entry name" value="Acyl_transf_3_dom"/>
</dbReference>